<dbReference type="SMART" id="SM00387">
    <property type="entry name" value="HATPase_c"/>
    <property type="match status" value="1"/>
</dbReference>
<dbReference type="InterPro" id="IPR010559">
    <property type="entry name" value="Sig_transdc_His_kin_internal"/>
</dbReference>
<proteinExistence type="predicted"/>
<dbReference type="RefSeq" id="WP_208851067.1">
    <property type="nucleotide sequence ID" value="NZ_JAGGDJ010000061.1"/>
</dbReference>
<dbReference type="Proteomes" id="UP000670947">
    <property type="component" value="Unassembled WGS sequence"/>
</dbReference>
<feature type="domain" description="HAMP" evidence="8">
    <location>
        <begin position="329"/>
        <end position="381"/>
    </location>
</feature>
<name>A0ABS3WJP3_9BACL</name>
<evidence type="ECO:0000256" key="3">
    <source>
        <dbReference type="ARBA" id="ARBA00022553"/>
    </source>
</evidence>
<dbReference type="Pfam" id="PF00672">
    <property type="entry name" value="HAMP"/>
    <property type="match status" value="1"/>
</dbReference>
<evidence type="ECO:0000256" key="7">
    <source>
        <dbReference type="SAM" id="Phobius"/>
    </source>
</evidence>
<evidence type="ECO:0000256" key="2">
    <source>
        <dbReference type="ARBA" id="ARBA00022475"/>
    </source>
</evidence>
<evidence type="ECO:0000256" key="6">
    <source>
        <dbReference type="ARBA" id="ARBA00023136"/>
    </source>
</evidence>
<accession>A0ABS3WJP3</accession>
<dbReference type="GO" id="GO:0016301">
    <property type="term" value="F:kinase activity"/>
    <property type="evidence" value="ECO:0007669"/>
    <property type="project" value="UniProtKB-KW"/>
</dbReference>
<protein>
    <submittedName>
        <fullName evidence="9">Sensor histidine kinase</fullName>
    </submittedName>
</protein>
<dbReference type="PANTHER" id="PTHR34220:SF7">
    <property type="entry name" value="SENSOR HISTIDINE KINASE YPDA"/>
    <property type="match status" value="1"/>
</dbReference>
<evidence type="ECO:0000256" key="1">
    <source>
        <dbReference type="ARBA" id="ARBA00004651"/>
    </source>
</evidence>
<evidence type="ECO:0000259" key="8">
    <source>
        <dbReference type="PROSITE" id="PS50885"/>
    </source>
</evidence>
<dbReference type="Gene3D" id="3.30.565.10">
    <property type="entry name" value="Histidine kinase-like ATPase, C-terminal domain"/>
    <property type="match status" value="1"/>
</dbReference>
<dbReference type="Pfam" id="PF06580">
    <property type="entry name" value="His_kinase"/>
    <property type="match status" value="1"/>
</dbReference>
<organism evidence="9 10">
    <name type="scientific">Paenibacillus artemisiicola</name>
    <dbReference type="NCBI Taxonomy" id="1172618"/>
    <lineage>
        <taxon>Bacteria</taxon>
        <taxon>Bacillati</taxon>
        <taxon>Bacillota</taxon>
        <taxon>Bacilli</taxon>
        <taxon>Bacillales</taxon>
        <taxon>Paenibacillaceae</taxon>
        <taxon>Paenibacillus</taxon>
    </lineage>
</organism>
<dbReference type="InterPro" id="IPR050640">
    <property type="entry name" value="Bact_2-comp_sensor_kinase"/>
</dbReference>
<keyword evidence="5 9" id="KW-0418">Kinase</keyword>
<feature type="transmembrane region" description="Helical" evidence="7">
    <location>
        <begin position="310"/>
        <end position="328"/>
    </location>
</feature>
<dbReference type="InterPro" id="IPR003660">
    <property type="entry name" value="HAMP_dom"/>
</dbReference>
<sequence length="592" mass="67255">MTFRTRLVLSYLTLIALPLLVLSTLFYRTSLNVVTEQAQKNVYAVVKKNNDVIDTKLGMADQNSRSLFVDKDLYEIFNALHPSREEELVAADRQISAILSKYFSQNEDVYAVQLWTSYYSFGLSLSLPQGDPTQSRIYKEALRAGGKMVWYPTYDFTRMFNQPWLKDGSIDFRYLFSATRLLNFSHLEDSTLVKLKPGVERPVLTISYKSTVMDELFEQSIPAGSSYMVLDPNDVVVASSDGSQVTKKYAPAWIEAFRAKGSGTERIMLNGKHQIVCFARSEVTGWLSIVVTPQSALVSSLVPVIRTSTIVGALALTAVALFFAYFILGRITGPIKRLMSAMRSVGEGDFQTRVEVKRNDEFGLLSQRFNRMNDRIAMLVKENYEIKLKEKEAEIQALNMQMNPHFLYNTLNIMNWTAIEHGQKELSKMLVCLSNMLHYTSRKDWGAVRLAEELEWMRNYFYIMSVRFEGKFDVTYDIEPALYEEELPRLLFQPFAENAILHGFGGLEAGGRIGIRGWTEGGSRYFEIRDNGRGISKAGIDAILYEESASVGIKNTISRIKMAYGDDYGIRIESAPGEGTRVRIQLPRNTQY</sequence>
<dbReference type="SUPFAM" id="SSF158472">
    <property type="entry name" value="HAMP domain-like"/>
    <property type="match status" value="1"/>
</dbReference>
<keyword evidence="3" id="KW-0597">Phosphoprotein</keyword>
<evidence type="ECO:0000256" key="5">
    <source>
        <dbReference type="ARBA" id="ARBA00022777"/>
    </source>
</evidence>
<dbReference type="InterPro" id="IPR036890">
    <property type="entry name" value="HATPase_C_sf"/>
</dbReference>
<dbReference type="SMART" id="SM00304">
    <property type="entry name" value="HAMP"/>
    <property type="match status" value="1"/>
</dbReference>
<keyword evidence="7" id="KW-0812">Transmembrane</keyword>
<dbReference type="InterPro" id="IPR003594">
    <property type="entry name" value="HATPase_dom"/>
</dbReference>
<feature type="transmembrane region" description="Helical" evidence="7">
    <location>
        <begin position="7"/>
        <end position="27"/>
    </location>
</feature>
<dbReference type="Gene3D" id="6.10.340.10">
    <property type="match status" value="1"/>
</dbReference>
<dbReference type="Pfam" id="PF02518">
    <property type="entry name" value="HATPase_c"/>
    <property type="match status" value="1"/>
</dbReference>
<dbReference type="PANTHER" id="PTHR34220">
    <property type="entry name" value="SENSOR HISTIDINE KINASE YPDA"/>
    <property type="match status" value="1"/>
</dbReference>
<gene>
    <name evidence="9" type="ORF">I8J29_30505</name>
</gene>
<keyword evidence="6 7" id="KW-0472">Membrane</keyword>
<evidence type="ECO:0000313" key="9">
    <source>
        <dbReference type="EMBL" id="MBO7748515.1"/>
    </source>
</evidence>
<dbReference type="SUPFAM" id="SSF55874">
    <property type="entry name" value="ATPase domain of HSP90 chaperone/DNA topoisomerase II/histidine kinase"/>
    <property type="match status" value="1"/>
</dbReference>
<dbReference type="CDD" id="cd06225">
    <property type="entry name" value="HAMP"/>
    <property type="match status" value="1"/>
</dbReference>
<keyword evidence="10" id="KW-1185">Reference proteome</keyword>
<evidence type="ECO:0000256" key="4">
    <source>
        <dbReference type="ARBA" id="ARBA00022679"/>
    </source>
</evidence>
<comment type="caution">
    <text evidence="9">The sequence shown here is derived from an EMBL/GenBank/DDBJ whole genome shotgun (WGS) entry which is preliminary data.</text>
</comment>
<keyword evidence="2" id="KW-1003">Cell membrane</keyword>
<dbReference type="Gene3D" id="3.30.450.20">
    <property type="entry name" value="PAS domain"/>
    <property type="match status" value="1"/>
</dbReference>
<keyword evidence="4" id="KW-0808">Transferase</keyword>
<keyword evidence="7" id="KW-1133">Transmembrane helix</keyword>
<comment type="subcellular location">
    <subcellularLocation>
        <location evidence="1">Cell membrane</location>
        <topology evidence="1">Multi-pass membrane protein</topology>
    </subcellularLocation>
</comment>
<reference evidence="9 10" key="1">
    <citation type="submission" date="2021-03" db="EMBL/GenBank/DDBJ databases">
        <title>Paenibacillus artemisicola MWE-103 whole genome sequence.</title>
        <authorList>
            <person name="Ham Y.J."/>
        </authorList>
    </citation>
    <scope>NUCLEOTIDE SEQUENCE [LARGE SCALE GENOMIC DNA]</scope>
    <source>
        <strain evidence="9 10">MWE-103</strain>
    </source>
</reference>
<dbReference type="EMBL" id="JAGGDJ010000061">
    <property type="protein sequence ID" value="MBO7748515.1"/>
    <property type="molecule type" value="Genomic_DNA"/>
</dbReference>
<evidence type="ECO:0000313" key="10">
    <source>
        <dbReference type="Proteomes" id="UP000670947"/>
    </source>
</evidence>
<dbReference type="PROSITE" id="PS50885">
    <property type="entry name" value="HAMP"/>
    <property type="match status" value="1"/>
</dbReference>